<dbReference type="KEGG" id="lbc:LACBIDRAFT_311068"/>
<dbReference type="RefSeq" id="XP_001876357.1">
    <property type="nucleotide sequence ID" value="XM_001876322.1"/>
</dbReference>
<keyword evidence="2" id="KW-1185">Reference proteome</keyword>
<dbReference type="Pfam" id="PF18759">
    <property type="entry name" value="Plavaka"/>
    <property type="match status" value="1"/>
</dbReference>
<dbReference type="AlphaFoldDB" id="B0CZ62"/>
<evidence type="ECO:0000313" key="2">
    <source>
        <dbReference type="Proteomes" id="UP000001194"/>
    </source>
</evidence>
<dbReference type="InterPro" id="IPR041078">
    <property type="entry name" value="Plavaka"/>
</dbReference>
<dbReference type="OrthoDB" id="3232941at2759"/>
<protein>
    <submittedName>
        <fullName evidence="1">Predicted protein</fullName>
    </submittedName>
</protein>
<reference evidence="1 2" key="1">
    <citation type="journal article" date="2008" name="Nature">
        <title>The genome of Laccaria bicolor provides insights into mycorrhizal symbiosis.</title>
        <authorList>
            <person name="Martin F."/>
            <person name="Aerts A."/>
            <person name="Ahren D."/>
            <person name="Brun A."/>
            <person name="Danchin E.G.J."/>
            <person name="Duchaussoy F."/>
            <person name="Gibon J."/>
            <person name="Kohler A."/>
            <person name="Lindquist E."/>
            <person name="Pereda V."/>
            <person name="Salamov A."/>
            <person name="Shapiro H.J."/>
            <person name="Wuyts J."/>
            <person name="Blaudez D."/>
            <person name="Buee M."/>
            <person name="Brokstein P."/>
            <person name="Canbaeck B."/>
            <person name="Cohen D."/>
            <person name="Courty P.E."/>
            <person name="Coutinho P.M."/>
            <person name="Delaruelle C."/>
            <person name="Detter J.C."/>
            <person name="Deveau A."/>
            <person name="DiFazio S."/>
            <person name="Duplessis S."/>
            <person name="Fraissinet-Tachet L."/>
            <person name="Lucic E."/>
            <person name="Frey-Klett P."/>
            <person name="Fourrey C."/>
            <person name="Feussner I."/>
            <person name="Gay G."/>
            <person name="Grimwood J."/>
            <person name="Hoegger P.J."/>
            <person name="Jain P."/>
            <person name="Kilaru S."/>
            <person name="Labbe J."/>
            <person name="Lin Y.C."/>
            <person name="Legue V."/>
            <person name="Le Tacon F."/>
            <person name="Marmeisse R."/>
            <person name="Melayah D."/>
            <person name="Montanini B."/>
            <person name="Muratet M."/>
            <person name="Nehls U."/>
            <person name="Niculita-Hirzel H."/>
            <person name="Oudot-Le Secq M.P."/>
            <person name="Peter M."/>
            <person name="Quesneville H."/>
            <person name="Rajashekar B."/>
            <person name="Reich M."/>
            <person name="Rouhier N."/>
            <person name="Schmutz J."/>
            <person name="Yin T."/>
            <person name="Chalot M."/>
            <person name="Henrissat B."/>
            <person name="Kuees U."/>
            <person name="Lucas S."/>
            <person name="Van de Peer Y."/>
            <person name="Podila G.K."/>
            <person name="Polle A."/>
            <person name="Pukkila P.J."/>
            <person name="Richardson P.M."/>
            <person name="Rouze P."/>
            <person name="Sanders I.R."/>
            <person name="Stajich J.E."/>
            <person name="Tunlid A."/>
            <person name="Tuskan G."/>
            <person name="Grigoriev I.V."/>
        </authorList>
    </citation>
    <scope>NUCLEOTIDE SEQUENCE [LARGE SCALE GENOMIC DNA]</scope>
    <source>
        <strain evidence="2">S238N-H82 / ATCC MYA-4686</strain>
    </source>
</reference>
<dbReference type="Proteomes" id="UP000001194">
    <property type="component" value="Unassembled WGS sequence"/>
</dbReference>
<proteinExistence type="predicted"/>
<dbReference type="HOGENOM" id="CLU_006344_12_3_1"/>
<name>B0CZ62_LACBS</name>
<accession>B0CZ62</accession>
<dbReference type="InParanoid" id="B0CZ62"/>
<organism evidence="2">
    <name type="scientific">Laccaria bicolor (strain S238N-H82 / ATCC MYA-4686)</name>
    <name type="common">Bicoloured deceiver</name>
    <name type="synonym">Laccaria laccata var. bicolor</name>
    <dbReference type="NCBI Taxonomy" id="486041"/>
    <lineage>
        <taxon>Eukaryota</taxon>
        <taxon>Fungi</taxon>
        <taxon>Dikarya</taxon>
        <taxon>Basidiomycota</taxon>
        <taxon>Agaricomycotina</taxon>
        <taxon>Agaricomycetes</taxon>
        <taxon>Agaricomycetidae</taxon>
        <taxon>Agaricales</taxon>
        <taxon>Agaricineae</taxon>
        <taxon>Hydnangiaceae</taxon>
        <taxon>Laccaria</taxon>
    </lineage>
</organism>
<dbReference type="EMBL" id="DS547094">
    <property type="protein sequence ID" value="EDR12093.1"/>
    <property type="molecule type" value="Genomic_DNA"/>
</dbReference>
<gene>
    <name evidence="1" type="ORF">LACBIDRAFT_311068</name>
</gene>
<sequence length="147" mass="16904">MPDLLHQLHKGIFHDHLVKWCVKVAGEAEVDKQFHCMPGYLGLRHFKNGILRVSQWTGTEHKEMQRVFVGLLVGAVQPQVLCTARAAIDFIYLACLQVQTTASLNALQDALKTFHDNKDVFIWQGIQEHFNIPKLHQMIHYFESIKS</sequence>
<evidence type="ECO:0000313" key="1">
    <source>
        <dbReference type="EMBL" id="EDR12093.1"/>
    </source>
</evidence>
<dbReference type="GeneID" id="6072854"/>